<sequence length="517" mass="58330">HGTRSRRAEGSSDSRSGSSNAARGKRGAGEALEQQAKRPRVIAEALIREAALLLAAKGTDSRPCASHSNNNNSNNNPNNSNNSSTVRPRQLDFEDPRRGQQAALRAAKGTDYSPCASQSTHDSTVRQRQLDFEDPRQRHQPGQQPPNVGLIAFYFPGYREPCDERCKADFLGNFFPCCISLRPPDSRKSRWFQNAEAAFQALKFWHHEQAEEFERSSGEQAFQLKRRLSGAEDWSYGGCGTNWLAMYRVLRQKFELHSEMSRRLLETGEAFLLEHNAHPGRDKIWSDNGNGEGWNWLGLQLMLIRDELRCQQEGCSGSWTLFLRQEFDLLSGQPLASNNAVLWRQMVHKAAHELEQLLHATYSNNDNYNNNNSRNNSSSSNSTSQNSAASWEEQNLRASPVSSRQPCRKIVWRGPILLTGGALLLLFLILRTLRPDRITAMMKSVADLVCAACAPVIHPLQVLRSCMKPILEIEHDLQELMYTNDATSHFSNYNNNNDDELTATNPELEACWQNEMA</sequence>
<proteinExistence type="predicted"/>
<dbReference type="InterPro" id="IPR012816">
    <property type="entry name" value="NADAR"/>
</dbReference>
<feature type="compositionally biased region" description="Low complexity" evidence="1">
    <location>
        <begin position="68"/>
        <end position="84"/>
    </location>
</feature>
<feature type="compositionally biased region" description="Low complexity" evidence="1">
    <location>
        <begin position="365"/>
        <end position="387"/>
    </location>
</feature>
<feature type="compositionally biased region" description="Basic and acidic residues" evidence="1">
    <location>
        <begin position="1"/>
        <end position="12"/>
    </location>
</feature>
<evidence type="ECO:0000256" key="1">
    <source>
        <dbReference type="SAM" id="MobiDB-lite"/>
    </source>
</evidence>
<keyword evidence="2" id="KW-1133">Transmembrane helix</keyword>
<dbReference type="AlphaFoldDB" id="A0A813KX70"/>
<protein>
    <recommendedName>
        <fullName evidence="3">NADAR domain-containing protein</fullName>
    </recommendedName>
</protein>
<dbReference type="InterPro" id="IPR037238">
    <property type="entry name" value="YbiA-like_sf"/>
</dbReference>
<feature type="domain" description="NADAR" evidence="3">
    <location>
        <begin position="168"/>
        <end position="309"/>
    </location>
</feature>
<feature type="compositionally biased region" description="Polar residues" evidence="1">
    <location>
        <begin position="388"/>
        <end position="397"/>
    </location>
</feature>
<dbReference type="Gene3D" id="1.10.357.40">
    <property type="entry name" value="YbiA-like"/>
    <property type="match status" value="1"/>
</dbReference>
<comment type="caution">
    <text evidence="4">The sequence shown here is derived from an EMBL/GenBank/DDBJ whole genome shotgun (WGS) entry which is preliminary data.</text>
</comment>
<accession>A0A813KX70</accession>
<feature type="compositionally biased region" description="Low complexity" evidence="1">
    <location>
        <begin position="13"/>
        <end position="22"/>
    </location>
</feature>
<feature type="compositionally biased region" description="Basic and acidic residues" evidence="1">
    <location>
        <begin position="89"/>
        <end position="98"/>
    </location>
</feature>
<feature type="region of interest" description="Disordered" evidence="1">
    <location>
        <begin position="60"/>
        <end position="129"/>
    </location>
</feature>
<feature type="region of interest" description="Disordered" evidence="1">
    <location>
        <begin position="365"/>
        <end position="397"/>
    </location>
</feature>
<dbReference type="EMBL" id="CAJNNW010031990">
    <property type="protein sequence ID" value="CAE8710446.1"/>
    <property type="molecule type" value="Genomic_DNA"/>
</dbReference>
<reference evidence="4" key="1">
    <citation type="submission" date="2021-02" db="EMBL/GenBank/DDBJ databases">
        <authorList>
            <person name="Dougan E. K."/>
            <person name="Rhodes N."/>
            <person name="Thang M."/>
            <person name="Chan C."/>
        </authorList>
    </citation>
    <scope>NUCLEOTIDE SEQUENCE</scope>
</reference>
<gene>
    <name evidence="4" type="ORF">PGLA2088_LOCUS35950</name>
</gene>
<evidence type="ECO:0000313" key="5">
    <source>
        <dbReference type="Proteomes" id="UP000626109"/>
    </source>
</evidence>
<feature type="transmembrane region" description="Helical" evidence="2">
    <location>
        <begin position="410"/>
        <end position="433"/>
    </location>
</feature>
<feature type="non-terminal residue" evidence="4">
    <location>
        <position position="517"/>
    </location>
</feature>
<name>A0A813KX70_POLGL</name>
<keyword evidence="2" id="KW-0472">Membrane</keyword>
<feature type="region of interest" description="Disordered" evidence="1">
    <location>
        <begin position="1"/>
        <end position="39"/>
    </location>
</feature>
<dbReference type="CDD" id="cd15457">
    <property type="entry name" value="NADAR"/>
    <property type="match status" value="1"/>
</dbReference>
<dbReference type="Proteomes" id="UP000626109">
    <property type="component" value="Unassembled WGS sequence"/>
</dbReference>
<dbReference type="PANTHER" id="PTHR20916:SF18">
    <property type="entry name" value="IPT_TIG DOMAIN-CONTAINING PROTEIN"/>
    <property type="match status" value="1"/>
</dbReference>
<dbReference type="SUPFAM" id="SSF143990">
    <property type="entry name" value="YbiA-like"/>
    <property type="match status" value="1"/>
</dbReference>
<evidence type="ECO:0000313" key="4">
    <source>
        <dbReference type="EMBL" id="CAE8710446.1"/>
    </source>
</evidence>
<evidence type="ECO:0000259" key="3">
    <source>
        <dbReference type="Pfam" id="PF08719"/>
    </source>
</evidence>
<keyword evidence="2" id="KW-0812">Transmembrane</keyword>
<organism evidence="4 5">
    <name type="scientific">Polarella glacialis</name>
    <name type="common">Dinoflagellate</name>
    <dbReference type="NCBI Taxonomy" id="89957"/>
    <lineage>
        <taxon>Eukaryota</taxon>
        <taxon>Sar</taxon>
        <taxon>Alveolata</taxon>
        <taxon>Dinophyceae</taxon>
        <taxon>Suessiales</taxon>
        <taxon>Suessiaceae</taxon>
        <taxon>Polarella</taxon>
    </lineage>
</organism>
<dbReference type="Pfam" id="PF08719">
    <property type="entry name" value="NADAR"/>
    <property type="match status" value="1"/>
</dbReference>
<evidence type="ECO:0000256" key="2">
    <source>
        <dbReference type="SAM" id="Phobius"/>
    </source>
</evidence>
<dbReference type="PANTHER" id="PTHR20916">
    <property type="entry name" value="CYSTEINE AND GLYCINE-RICH PROTEIN 2 BINDING PROTEIN"/>
    <property type="match status" value="1"/>
</dbReference>